<accession>A0A6A6ZXZ1</accession>
<dbReference type="AlphaFoldDB" id="A0A6A6ZXZ1"/>
<proteinExistence type="predicted"/>
<dbReference type="Proteomes" id="UP000799424">
    <property type="component" value="Unassembled WGS sequence"/>
</dbReference>
<organism evidence="2 3">
    <name type="scientific">Ophiobolus disseminans</name>
    <dbReference type="NCBI Taxonomy" id="1469910"/>
    <lineage>
        <taxon>Eukaryota</taxon>
        <taxon>Fungi</taxon>
        <taxon>Dikarya</taxon>
        <taxon>Ascomycota</taxon>
        <taxon>Pezizomycotina</taxon>
        <taxon>Dothideomycetes</taxon>
        <taxon>Pleosporomycetidae</taxon>
        <taxon>Pleosporales</taxon>
        <taxon>Pleosporineae</taxon>
        <taxon>Phaeosphaeriaceae</taxon>
        <taxon>Ophiobolus</taxon>
    </lineage>
</organism>
<dbReference type="EMBL" id="MU006227">
    <property type="protein sequence ID" value="KAF2825733.1"/>
    <property type="molecule type" value="Genomic_DNA"/>
</dbReference>
<evidence type="ECO:0000313" key="3">
    <source>
        <dbReference type="Proteomes" id="UP000799424"/>
    </source>
</evidence>
<evidence type="ECO:0000313" key="2">
    <source>
        <dbReference type="EMBL" id="KAF2825733.1"/>
    </source>
</evidence>
<feature type="region of interest" description="Disordered" evidence="1">
    <location>
        <begin position="205"/>
        <end position="225"/>
    </location>
</feature>
<keyword evidence="3" id="KW-1185">Reference proteome</keyword>
<gene>
    <name evidence="2" type="ORF">CC86DRAFT_382735</name>
</gene>
<feature type="region of interest" description="Disordered" evidence="1">
    <location>
        <begin position="1"/>
        <end position="39"/>
    </location>
</feature>
<reference evidence="2" key="1">
    <citation type="journal article" date="2020" name="Stud. Mycol.">
        <title>101 Dothideomycetes genomes: a test case for predicting lifestyles and emergence of pathogens.</title>
        <authorList>
            <person name="Haridas S."/>
            <person name="Albert R."/>
            <person name="Binder M."/>
            <person name="Bloem J."/>
            <person name="Labutti K."/>
            <person name="Salamov A."/>
            <person name="Andreopoulos B."/>
            <person name="Baker S."/>
            <person name="Barry K."/>
            <person name="Bills G."/>
            <person name="Bluhm B."/>
            <person name="Cannon C."/>
            <person name="Castanera R."/>
            <person name="Culley D."/>
            <person name="Daum C."/>
            <person name="Ezra D."/>
            <person name="Gonzalez J."/>
            <person name="Henrissat B."/>
            <person name="Kuo A."/>
            <person name="Liang C."/>
            <person name="Lipzen A."/>
            <person name="Lutzoni F."/>
            <person name="Magnuson J."/>
            <person name="Mondo S."/>
            <person name="Nolan M."/>
            <person name="Ohm R."/>
            <person name="Pangilinan J."/>
            <person name="Park H.-J."/>
            <person name="Ramirez L."/>
            <person name="Alfaro M."/>
            <person name="Sun H."/>
            <person name="Tritt A."/>
            <person name="Yoshinaga Y."/>
            <person name="Zwiers L.-H."/>
            <person name="Turgeon B."/>
            <person name="Goodwin S."/>
            <person name="Spatafora J."/>
            <person name="Crous P."/>
            <person name="Grigoriev I."/>
        </authorList>
    </citation>
    <scope>NUCLEOTIDE SEQUENCE</scope>
    <source>
        <strain evidence="2">CBS 113818</strain>
    </source>
</reference>
<name>A0A6A6ZXZ1_9PLEO</name>
<protein>
    <submittedName>
        <fullName evidence="2">Uncharacterized protein</fullName>
    </submittedName>
</protein>
<evidence type="ECO:0000256" key="1">
    <source>
        <dbReference type="SAM" id="MobiDB-lite"/>
    </source>
</evidence>
<sequence>MLSTTKQVISVKGKPGPRVPTRASSSAATLRDADGERWTETETRAASLEDSMDWQTHSYAAEEGSDLGLIACAPTLDRHIRQAVSERSTHHNTCVASMEVRQHTSHAAQIGHAPSPRTYQTEHTPHKMADGRMALILHDDDCSHKIRELAQPLTRQKKTPSTRYRPGARVYDVNDDSQRASKRLVYPLDGIFQVEATPEEAREIEEAERQRGRTQWDAGGWWRGG</sequence>